<keyword evidence="1" id="KW-0732">Signal</keyword>
<evidence type="ECO:0000313" key="3">
    <source>
        <dbReference type="EMBL" id="EGG18432.1"/>
    </source>
</evidence>
<organism evidence="3 4">
    <name type="scientific">Cavenderia fasciculata</name>
    <name type="common">Slime mold</name>
    <name type="synonym">Dictyostelium fasciculatum</name>
    <dbReference type="NCBI Taxonomy" id="261658"/>
    <lineage>
        <taxon>Eukaryota</taxon>
        <taxon>Amoebozoa</taxon>
        <taxon>Evosea</taxon>
        <taxon>Eumycetozoa</taxon>
        <taxon>Dictyostelia</taxon>
        <taxon>Acytosteliales</taxon>
        <taxon>Cavenderiaceae</taxon>
        <taxon>Cavenderia</taxon>
    </lineage>
</organism>
<dbReference type="OrthoDB" id="20980at2759"/>
<dbReference type="GO" id="GO:0031012">
    <property type="term" value="C:extracellular matrix"/>
    <property type="evidence" value="ECO:0007669"/>
    <property type="project" value="TreeGrafter"/>
</dbReference>
<dbReference type="InterPro" id="IPR019028">
    <property type="entry name" value="CBM_49"/>
</dbReference>
<protein>
    <recommendedName>
        <fullName evidence="2">Carbohydrate binding domain-containing protein</fullName>
    </recommendedName>
</protein>
<dbReference type="AlphaFoldDB" id="F4Q0T1"/>
<feature type="chain" id="PRO_5003320471" description="Carbohydrate binding domain-containing protein" evidence="1">
    <location>
        <begin position="23"/>
        <end position="164"/>
    </location>
</feature>
<dbReference type="SMART" id="SM01063">
    <property type="entry name" value="CBM49"/>
    <property type="match status" value="1"/>
</dbReference>
<dbReference type="KEGG" id="dfa:DFA_03926"/>
<accession>F4Q0T1</accession>
<dbReference type="GO" id="GO:0005201">
    <property type="term" value="F:extracellular matrix structural constituent"/>
    <property type="evidence" value="ECO:0007669"/>
    <property type="project" value="TreeGrafter"/>
</dbReference>
<dbReference type="PANTHER" id="PTHR33239:SF12">
    <property type="entry name" value="CARBOHYDRATE BINDING DOMAIN-CONTAINING PROTEIN"/>
    <property type="match status" value="1"/>
</dbReference>
<proteinExistence type="predicted"/>
<name>F4Q0T1_CACFS</name>
<dbReference type="Pfam" id="PF09478">
    <property type="entry name" value="CBM49"/>
    <property type="match status" value="1"/>
</dbReference>
<evidence type="ECO:0000259" key="2">
    <source>
        <dbReference type="SMART" id="SM01063"/>
    </source>
</evidence>
<reference evidence="4" key="1">
    <citation type="journal article" date="2011" name="Genome Res.">
        <title>Phylogeny-wide analysis of social amoeba genomes highlights ancient origins for complex intercellular communication.</title>
        <authorList>
            <person name="Heidel A.J."/>
            <person name="Lawal H.M."/>
            <person name="Felder M."/>
            <person name="Schilde C."/>
            <person name="Helps N.R."/>
            <person name="Tunggal B."/>
            <person name="Rivero F."/>
            <person name="John U."/>
            <person name="Schleicher M."/>
            <person name="Eichinger L."/>
            <person name="Platzer M."/>
            <person name="Noegel A.A."/>
            <person name="Schaap P."/>
            <person name="Gloeckner G."/>
        </authorList>
    </citation>
    <scope>NUCLEOTIDE SEQUENCE [LARGE SCALE GENOMIC DNA]</scope>
    <source>
        <strain evidence="4">SH3</strain>
    </source>
</reference>
<feature type="domain" description="Carbohydrate binding" evidence="2">
    <location>
        <begin position="35"/>
        <end position="120"/>
    </location>
</feature>
<dbReference type="GO" id="GO:0030246">
    <property type="term" value="F:carbohydrate binding"/>
    <property type="evidence" value="ECO:0007669"/>
    <property type="project" value="InterPro"/>
</dbReference>
<feature type="signal peptide" evidence="1">
    <location>
        <begin position="1"/>
        <end position="22"/>
    </location>
</feature>
<gene>
    <name evidence="3" type="ORF">DFA_03926</name>
</gene>
<evidence type="ECO:0000256" key="1">
    <source>
        <dbReference type="SAM" id="SignalP"/>
    </source>
</evidence>
<dbReference type="RefSeq" id="XP_004366336.1">
    <property type="nucleotide sequence ID" value="XM_004366279.1"/>
</dbReference>
<dbReference type="EMBL" id="GL883018">
    <property type="protein sequence ID" value="EGG18432.1"/>
    <property type="molecule type" value="Genomic_DNA"/>
</dbReference>
<evidence type="ECO:0000313" key="4">
    <source>
        <dbReference type="Proteomes" id="UP000007797"/>
    </source>
</evidence>
<dbReference type="PANTHER" id="PTHR33239">
    <property type="entry name" value="CELLULOSE-BINDING DOMAIN-CONTAINING PROTEIN-RELATED"/>
    <property type="match status" value="1"/>
</dbReference>
<dbReference type="InterPro" id="IPR052879">
    <property type="entry name" value="Dd_Spore_Germination_Stalk"/>
</dbReference>
<keyword evidence="4" id="KW-1185">Reference proteome</keyword>
<dbReference type="GO" id="GO:0030198">
    <property type="term" value="P:extracellular matrix organization"/>
    <property type="evidence" value="ECO:0007669"/>
    <property type="project" value="TreeGrafter"/>
</dbReference>
<sequence>MFITKIFLIIVGVLLLVIGGHAGFNRPPPPTSCPLTNRCYYVKSWTEYDLPVTQYNCSLTNYGRDAIGSINLGIYGSYIKDIWELTTNNGGKSWDLVEWRKQTPIQPGQAHTWGYNVHGQQELYINPCNNFPPTYTAGTSSSGFTPFSYGSSSSTSGGRSPSDF</sequence>
<dbReference type="Proteomes" id="UP000007797">
    <property type="component" value="Unassembled WGS sequence"/>
</dbReference>
<dbReference type="GeneID" id="14870379"/>